<feature type="coiled-coil region" evidence="5">
    <location>
        <begin position="419"/>
        <end position="456"/>
    </location>
</feature>
<gene>
    <name evidence="8" type="ORF">GH811_02670</name>
</gene>
<accession>A0ABR6YTK9</accession>
<dbReference type="InterPro" id="IPR006118">
    <property type="entry name" value="Recombinase_CS"/>
</dbReference>
<dbReference type="InterPro" id="IPR025827">
    <property type="entry name" value="Zn_ribbon_recom_dom"/>
</dbReference>
<evidence type="ECO:0000256" key="2">
    <source>
        <dbReference type="ARBA" id="ARBA00023125"/>
    </source>
</evidence>
<keyword evidence="1" id="KW-0229">DNA integration</keyword>
<dbReference type="InterPro" id="IPR038109">
    <property type="entry name" value="DNA_bind_recomb_sf"/>
</dbReference>
<keyword evidence="3" id="KW-0233">DNA recombination</keyword>
<dbReference type="PANTHER" id="PTHR30461:SF23">
    <property type="entry name" value="DNA RECOMBINASE-RELATED"/>
    <property type="match status" value="1"/>
</dbReference>
<dbReference type="PROSITE" id="PS51737">
    <property type="entry name" value="RECOMBINASE_DNA_BIND"/>
    <property type="match status" value="1"/>
</dbReference>
<dbReference type="Pfam" id="PF00239">
    <property type="entry name" value="Resolvase"/>
    <property type="match status" value="1"/>
</dbReference>
<dbReference type="CDD" id="cd00338">
    <property type="entry name" value="Ser_Recombinase"/>
    <property type="match status" value="1"/>
</dbReference>
<reference evidence="8 9" key="1">
    <citation type="journal article" date="2020" name="mSystems">
        <title>Defining Genomic and Predicted Metabolic Features of the Acetobacterium Genus.</title>
        <authorList>
            <person name="Ross D.E."/>
            <person name="Marshall C.W."/>
            <person name="Gulliver D."/>
            <person name="May H.D."/>
            <person name="Norman R.S."/>
        </authorList>
    </citation>
    <scope>NUCLEOTIDE SEQUENCE [LARGE SCALE GENOMIC DNA]</scope>
    <source>
        <strain evidence="8 9">DSM 4132</strain>
    </source>
</reference>
<dbReference type="EMBL" id="WJBE01000002">
    <property type="protein sequence ID" value="MBC3898520.1"/>
    <property type="molecule type" value="Genomic_DNA"/>
</dbReference>
<dbReference type="Pfam" id="PF07508">
    <property type="entry name" value="Recombinase"/>
    <property type="match status" value="1"/>
</dbReference>
<dbReference type="InterPro" id="IPR036162">
    <property type="entry name" value="Resolvase-like_N_sf"/>
</dbReference>
<evidence type="ECO:0000313" key="9">
    <source>
        <dbReference type="Proteomes" id="UP000622405"/>
    </source>
</evidence>
<dbReference type="Gene3D" id="3.40.50.1390">
    <property type="entry name" value="Resolvase, N-terminal catalytic domain"/>
    <property type="match status" value="1"/>
</dbReference>
<dbReference type="InterPro" id="IPR006119">
    <property type="entry name" value="Resolv_N"/>
</dbReference>
<dbReference type="InterPro" id="IPR011109">
    <property type="entry name" value="DNA_bind_recombinase_dom"/>
</dbReference>
<evidence type="ECO:0000256" key="3">
    <source>
        <dbReference type="ARBA" id="ARBA00023172"/>
    </source>
</evidence>
<dbReference type="Pfam" id="PF13408">
    <property type="entry name" value="Zn_ribbon_recom"/>
    <property type="match status" value="1"/>
</dbReference>
<sequence>MAKKGVVKRAVGYARVSTDMQNESSIDAQIYGIKEYCEKHGYCLVNTYIDFGISGTTDQRPQFQQMIEDSKKGIFEAVMVHKGDRFARSRNLSSTYKEILAKNKIEFISVTECFGNEPESVLLEGLTEAMAEYYSRNLAREVRKGLLQKARDCLYTGGNLPLGYDVDPDTQKFILAKNEDEIKTVQLIFQMKKENYGYAEIIRALEAKGLNKSKKGNTLSKSAINWMLHNERYTGVYIYDRLSAKGANGRNGHLFKPEEDMIRVEGGIPQIIEKDTFEAVQKIMATNKKTNGRFRLKHPVLLTGLIECECGYSFVSCYRKERPGHKAYSSYHCGYKSSHKDHHCSNKGIEQTSLDDAVLDLLYKYLYDDVETITNELNTHRKVMMSNLDSDLQTVKKQITANEIKVKNIVDAIAQGISNAAMFDRIKELEEERERLEEKLSEASRVEETVELTTNEVQSILNKSQEWVRTKNIPEVRRFIDKYVHKVVVFKETVEVTFNVAFSFCGKKSAPYHFTKVMGREEIKDRYYQVRQVV</sequence>
<evidence type="ECO:0000259" key="7">
    <source>
        <dbReference type="PROSITE" id="PS51737"/>
    </source>
</evidence>
<dbReference type="PROSITE" id="PS00397">
    <property type="entry name" value="RECOMBINASES_1"/>
    <property type="match status" value="1"/>
</dbReference>
<dbReference type="PROSITE" id="PS51736">
    <property type="entry name" value="RECOMBINASES_3"/>
    <property type="match status" value="1"/>
</dbReference>
<keyword evidence="2" id="KW-0238">DNA-binding</keyword>
<feature type="domain" description="Recombinase" evidence="7">
    <location>
        <begin position="161"/>
        <end position="290"/>
    </location>
</feature>
<evidence type="ECO:0000256" key="4">
    <source>
        <dbReference type="PROSITE-ProRule" id="PRU10137"/>
    </source>
</evidence>
<dbReference type="SMART" id="SM00857">
    <property type="entry name" value="Resolvase"/>
    <property type="match status" value="1"/>
</dbReference>
<organism evidence="8 9">
    <name type="scientific">Acetobacterium malicum</name>
    <dbReference type="NCBI Taxonomy" id="52692"/>
    <lineage>
        <taxon>Bacteria</taxon>
        <taxon>Bacillati</taxon>
        <taxon>Bacillota</taxon>
        <taxon>Clostridia</taxon>
        <taxon>Eubacteriales</taxon>
        <taxon>Eubacteriaceae</taxon>
        <taxon>Acetobacterium</taxon>
    </lineage>
</organism>
<dbReference type="RefSeq" id="WP_186893182.1">
    <property type="nucleotide sequence ID" value="NZ_WJBE01000002.1"/>
</dbReference>
<evidence type="ECO:0000256" key="5">
    <source>
        <dbReference type="SAM" id="Coils"/>
    </source>
</evidence>
<feature type="active site" description="O-(5'-phospho-DNA)-serine intermediate" evidence="4">
    <location>
        <position position="17"/>
    </location>
</feature>
<comment type="caution">
    <text evidence="8">The sequence shown here is derived from an EMBL/GenBank/DDBJ whole genome shotgun (WGS) entry which is preliminary data.</text>
</comment>
<protein>
    <recommendedName>
        <fullName evidence="10">Recombinase family protein</fullName>
    </recommendedName>
</protein>
<name>A0ABR6YTK9_9FIRM</name>
<dbReference type="SUPFAM" id="SSF53041">
    <property type="entry name" value="Resolvase-like"/>
    <property type="match status" value="1"/>
</dbReference>
<evidence type="ECO:0008006" key="10">
    <source>
        <dbReference type="Google" id="ProtNLM"/>
    </source>
</evidence>
<keyword evidence="5" id="KW-0175">Coiled coil</keyword>
<dbReference type="Proteomes" id="UP000622405">
    <property type="component" value="Unassembled WGS sequence"/>
</dbReference>
<feature type="domain" description="Resolvase/invertase-type recombinase catalytic" evidence="6">
    <location>
        <begin position="9"/>
        <end position="153"/>
    </location>
</feature>
<evidence type="ECO:0000256" key="1">
    <source>
        <dbReference type="ARBA" id="ARBA00022908"/>
    </source>
</evidence>
<dbReference type="PANTHER" id="PTHR30461">
    <property type="entry name" value="DNA-INVERTASE FROM LAMBDOID PROPHAGE"/>
    <property type="match status" value="1"/>
</dbReference>
<dbReference type="Gene3D" id="3.90.1750.20">
    <property type="entry name" value="Putative Large Serine Recombinase, Chain B, Domain 2"/>
    <property type="match status" value="1"/>
</dbReference>
<evidence type="ECO:0000313" key="8">
    <source>
        <dbReference type="EMBL" id="MBC3898520.1"/>
    </source>
</evidence>
<proteinExistence type="predicted"/>
<keyword evidence="9" id="KW-1185">Reference proteome</keyword>
<dbReference type="InterPro" id="IPR050639">
    <property type="entry name" value="SSR_resolvase"/>
</dbReference>
<evidence type="ECO:0000259" key="6">
    <source>
        <dbReference type="PROSITE" id="PS51736"/>
    </source>
</evidence>